<dbReference type="InterPro" id="IPR013022">
    <property type="entry name" value="Xyl_isomerase-like_TIM-brl"/>
</dbReference>
<reference evidence="2" key="1">
    <citation type="submission" date="2022-05" db="EMBL/GenBank/DDBJ databases">
        <title>Jatrophihabitans sp. SB3-54 whole genome sequence.</title>
        <authorList>
            <person name="Suh M.K."/>
            <person name="Eom M.K."/>
            <person name="Kim J.S."/>
            <person name="Kim H.S."/>
            <person name="Do H.E."/>
            <person name="Shin Y.K."/>
            <person name="Lee J.-S."/>
        </authorList>
    </citation>
    <scope>NUCLEOTIDE SEQUENCE</scope>
    <source>
        <strain evidence="2">SB3-54</strain>
    </source>
</reference>
<dbReference type="GO" id="GO:0016853">
    <property type="term" value="F:isomerase activity"/>
    <property type="evidence" value="ECO:0007669"/>
    <property type="project" value="UniProtKB-KW"/>
</dbReference>
<dbReference type="EMBL" id="CP097463">
    <property type="protein sequence ID" value="WAX56292.1"/>
    <property type="molecule type" value="Genomic_DNA"/>
</dbReference>
<sequence length="263" mass="27288">MHERLWVSTIGFGAVPVADVLGPLAAHGITRLGVPVVQLETGDRIANLAALRSSGCSVLDLVEPTAFTLDDPARWPAERDRLRHCVELAAAVAAPVLYLTTGPSRRLLWDEAADAFRDAIAPVRADADAAGVRLAIENTTTMRADLGFLHGLADTVEAAALAGIAVCADLFAAWTDRDLQAAIAAGAQRFALVQVADFVLGTTSTPDRAVPGDGDIAIGRQLGWLAEAGYTGPIELELLGPRISAEGPAAAAARAATIVSALM</sequence>
<keyword evidence="2" id="KW-0413">Isomerase</keyword>
<feature type="domain" description="Xylose isomerase-like TIM barrel" evidence="1">
    <location>
        <begin position="56"/>
        <end position="251"/>
    </location>
</feature>
<keyword evidence="3" id="KW-1185">Reference proteome</keyword>
<organism evidence="2 3">
    <name type="scientific">Jatrophihabitans cynanchi</name>
    <dbReference type="NCBI Taxonomy" id="2944128"/>
    <lineage>
        <taxon>Bacteria</taxon>
        <taxon>Bacillati</taxon>
        <taxon>Actinomycetota</taxon>
        <taxon>Actinomycetes</taxon>
        <taxon>Jatrophihabitantales</taxon>
        <taxon>Jatrophihabitantaceae</taxon>
        <taxon>Jatrophihabitans</taxon>
    </lineage>
</organism>
<gene>
    <name evidence="2" type="ORF">M6B22_17385</name>
</gene>
<proteinExistence type="predicted"/>
<dbReference type="PANTHER" id="PTHR12110">
    <property type="entry name" value="HYDROXYPYRUVATE ISOMERASE"/>
    <property type="match status" value="1"/>
</dbReference>
<dbReference type="InterPro" id="IPR036237">
    <property type="entry name" value="Xyl_isomerase-like_sf"/>
</dbReference>
<dbReference type="RefSeq" id="WP_269442824.1">
    <property type="nucleotide sequence ID" value="NZ_CP097463.1"/>
</dbReference>
<dbReference type="Gene3D" id="3.20.20.150">
    <property type="entry name" value="Divalent-metal-dependent TIM barrel enzymes"/>
    <property type="match status" value="1"/>
</dbReference>
<dbReference type="InterPro" id="IPR050312">
    <property type="entry name" value="IolE/XylAMocC-like"/>
</dbReference>
<dbReference type="PANTHER" id="PTHR12110:SF52">
    <property type="entry name" value="XYLOSE ISOMERASE"/>
    <property type="match status" value="1"/>
</dbReference>
<evidence type="ECO:0000313" key="2">
    <source>
        <dbReference type="EMBL" id="WAX56292.1"/>
    </source>
</evidence>
<evidence type="ECO:0000259" key="1">
    <source>
        <dbReference type="Pfam" id="PF01261"/>
    </source>
</evidence>
<protein>
    <submittedName>
        <fullName evidence="2">Sugar phosphate isomerase/epimerase</fullName>
    </submittedName>
</protein>
<name>A0ABY7JUS0_9ACTN</name>
<dbReference type="Pfam" id="PF01261">
    <property type="entry name" value="AP_endonuc_2"/>
    <property type="match status" value="1"/>
</dbReference>
<accession>A0ABY7JUS0</accession>
<dbReference type="Proteomes" id="UP001164693">
    <property type="component" value="Chromosome"/>
</dbReference>
<evidence type="ECO:0000313" key="3">
    <source>
        <dbReference type="Proteomes" id="UP001164693"/>
    </source>
</evidence>
<dbReference type="SUPFAM" id="SSF51658">
    <property type="entry name" value="Xylose isomerase-like"/>
    <property type="match status" value="1"/>
</dbReference>